<dbReference type="SUPFAM" id="SSF56672">
    <property type="entry name" value="DNA/RNA polymerases"/>
    <property type="match status" value="1"/>
</dbReference>
<keyword evidence="3" id="KW-0808">Transferase</keyword>
<gene>
    <name evidence="19" type="ORF">FSB_LOCUS39500</name>
</gene>
<feature type="region of interest" description="Disordered" evidence="17">
    <location>
        <begin position="205"/>
        <end position="230"/>
    </location>
</feature>
<dbReference type="Pfam" id="PF17921">
    <property type="entry name" value="Integrase_H2C2"/>
    <property type="match status" value="1"/>
</dbReference>
<dbReference type="InterPro" id="IPR005162">
    <property type="entry name" value="Retrotrans_gag_dom"/>
</dbReference>
<dbReference type="InterPro" id="IPR043502">
    <property type="entry name" value="DNA/RNA_pol_sf"/>
</dbReference>
<dbReference type="GO" id="GO:0004519">
    <property type="term" value="F:endonuclease activity"/>
    <property type="evidence" value="ECO:0007669"/>
    <property type="project" value="UniProtKB-KW"/>
</dbReference>
<dbReference type="Gene3D" id="4.10.60.10">
    <property type="entry name" value="Zinc finger, CCHC-type"/>
    <property type="match status" value="1"/>
</dbReference>
<keyword evidence="16" id="KW-0863">Zinc-finger</keyword>
<keyword evidence="11" id="KW-0229">DNA integration</keyword>
<evidence type="ECO:0000256" key="11">
    <source>
        <dbReference type="ARBA" id="ARBA00022908"/>
    </source>
</evidence>
<dbReference type="InterPro" id="IPR021109">
    <property type="entry name" value="Peptidase_aspartic_dom_sf"/>
</dbReference>
<feature type="domain" description="CCHC-type" evidence="18">
    <location>
        <begin position="280"/>
        <end position="294"/>
    </location>
</feature>
<evidence type="ECO:0000256" key="1">
    <source>
        <dbReference type="ARBA" id="ARBA00012493"/>
    </source>
</evidence>
<evidence type="ECO:0000256" key="12">
    <source>
        <dbReference type="ARBA" id="ARBA00022918"/>
    </source>
</evidence>
<name>A0A2N9HI37_FAGSY</name>
<dbReference type="InterPro" id="IPR056924">
    <property type="entry name" value="SH3_Tf2-1"/>
</dbReference>
<dbReference type="InterPro" id="IPR000477">
    <property type="entry name" value="RT_dom"/>
</dbReference>
<sequence length="1292" mass="147932">MPPAKKQLANKIYARLAQAARHGEGQKEGCSFMEFRKQNPPTFAGETDHMVAENWLPKMEKLLKVLHCTDSQKVEYATFALEGPVERWWVCTEVLLKEELGENDRITWDKFKEVFNETYFLEVVCDRKVREFSDLVQGSMTVEEYAAKFIDLSRFAPHLIPDEHKKVTKFQKGLNDKIRPHILAAGVNTFSETVKRAMRLEEDFKSNHGSDESGKKQWLSGSHHGKGQGQKFKKGFFKKFDNRKQSFVHDKSASSHSSEKKPCPFCGMSHEGQPCAIKLCYTCKQPGHFARVCPTTKGSGSSSSPQTQKSDASVKRVQGRVYALTTQDAQATDTVVTGILPLFSTSARVLFYLGSTHSFISCGFVRNIDRSPEPLEYELSVSTPLGDTLMSNLVLKSCMFCIEGRELSADLVLLGMHDFDVILGMNWLAAYHASVDCFEKEVVFRPPGELEFRFKSSRLPSLPHMILALQANRLLRKGCRGFLASVVDLQKKELEIEDIPVVREFPDVFPEDLPGLPPDQLKELKGQLEELLDKGFIRPSASPWGAPVLFVKKKDGSMRLCIDYRAQVFSKIDLRSGYHQLKIKSEDIPKTAFRTRYGHYEFLVMPFGLTNAPATFMDLMNRVFHEYLDRFVIVFIDDILVYSKSLEEHEDHLRIVLQILRDKKLYAKLKKCEFWLNQVVFLGHVISKDGITVDPSKIEAVDSSRIAAPLTHLTRKNAKFEWKEECEKSFQELKQRLVTAPVLTIPSSSGGFVIYSDASRTGLGCVLMQHGRVVAYASRQLKNYEQNYPTHDLELAAVVFALKIWRHYLYGEKCEIYTDHKSLKYFFTQKELNMRQRRWLELIKDYDCSINYHPGKANVVADALSRKSSGFSAALLTTQKEIINDLERMGIEVVMGHSGAYLASLSVQPTLIERIKLSQSGDSQLVKIMDEVRSGKKPMFNISDDGVLKFGNRLCVPNDPSIKKDILEEAHRSSYTIHPGSTKMYRDLRETFWWNNMKREIAQFVEQCLTCQQVKVEHQRPSGLLQSLSIPNGSGSIFPWTLCQDCRDRLRIETHALLHVFGRVCTKLWIPVCWDEVGVRKILGLEIIQRTCEKVDLIRERLRTAQSRQKSYADQTKKDLEFEVGDMVFLRVAPMKGVMRFGKKGKLSPRFVGPFEILERIGPVAYRLALPPALSGIHNVFHVSMLRKYIPEPSHVLSYDQLQIKDDLSYEEVPIEILDRKEHMLRTKSIPLVKVLWKNHALKEASWEREDIMQSRYPDLFHNQGVWVVVFFCTRPCWVWGVTTIIPPEEIQ</sequence>
<keyword evidence="12" id="KW-0695">RNA-directed DNA polymerase</keyword>
<keyword evidence="8" id="KW-0255">Endonuclease</keyword>
<dbReference type="GO" id="GO:0003964">
    <property type="term" value="F:RNA-directed DNA polymerase activity"/>
    <property type="evidence" value="ECO:0007669"/>
    <property type="project" value="UniProtKB-KW"/>
</dbReference>
<evidence type="ECO:0000256" key="9">
    <source>
        <dbReference type="ARBA" id="ARBA00022801"/>
    </source>
</evidence>
<evidence type="ECO:0000256" key="7">
    <source>
        <dbReference type="ARBA" id="ARBA00022750"/>
    </source>
</evidence>
<evidence type="ECO:0000256" key="13">
    <source>
        <dbReference type="ARBA" id="ARBA00022932"/>
    </source>
</evidence>
<dbReference type="EC" id="2.7.7.49" evidence="1"/>
<dbReference type="GO" id="GO:0003677">
    <property type="term" value="F:DNA binding"/>
    <property type="evidence" value="ECO:0007669"/>
    <property type="project" value="UniProtKB-KW"/>
</dbReference>
<dbReference type="CDD" id="cd01647">
    <property type="entry name" value="RT_LTR"/>
    <property type="match status" value="1"/>
</dbReference>
<dbReference type="GO" id="GO:0015074">
    <property type="term" value="P:DNA integration"/>
    <property type="evidence" value="ECO:0007669"/>
    <property type="project" value="UniProtKB-KW"/>
</dbReference>
<keyword evidence="9" id="KW-0378">Hydrolase</keyword>
<dbReference type="Pfam" id="PF00078">
    <property type="entry name" value="RVT_1"/>
    <property type="match status" value="1"/>
</dbReference>
<keyword evidence="13" id="KW-0239">DNA-directed DNA polymerase</keyword>
<dbReference type="InterPro" id="IPR043128">
    <property type="entry name" value="Rev_trsase/Diguanyl_cyclase"/>
</dbReference>
<dbReference type="GO" id="GO:0003887">
    <property type="term" value="F:DNA-directed DNA polymerase activity"/>
    <property type="evidence" value="ECO:0007669"/>
    <property type="project" value="UniProtKB-KW"/>
</dbReference>
<dbReference type="SMART" id="SM00343">
    <property type="entry name" value="ZnF_C2HC"/>
    <property type="match status" value="1"/>
</dbReference>
<dbReference type="EMBL" id="OIVN01003490">
    <property type="protein sequence ID" value="SPD11618.1"/>
    <property type="molecule type" value="Genomic_DNA"/>
</dbReference>
<accession>A0A2N9HI37</accession>
<evidence type="ECO:0000256" key="6">
    <source>
        <dbReference type="ARBA" id="ARBA00022723"/>
    </source>
</evidence>
<evidence type="ECO:0000256" key="3">
    <source>
        <dbReference type="ARBA" id="ARBA00022679"/>
    </source>
</evidence>
<evidence type="ECO:0000256" key="15">
    <source>
        <dbReference type="ARBA" id="ARBA00023172"/>
    </source>
</evidence>
<evidence type="ECO:0000256" key="10">
    <source>
        <dbReference type="ARBA" id="ARBA00022842"/>
    </source>
</evidence>
<keyword evidence="6" id="KW-0479">Metal-binding</keyword>
<evidence type="ECO:0000256" key="16">
    <source>
        <dbReference type="PROSITE-ProRule" id="PRU00047"/>
    </source>
</evidence>
<dbReference type="Gene3D" id="2.40.70.10">
    <property type="entry name" value="Acid Proteases"/>
    <property type="match status" value="1"/>
</dbReference>
<dbReference type="Pfam" id="PF03732">
    <property type="entry name" value="Retrotrans_gag"/>
    <property type="match status" value="1"/>
</dbReference>
<evidence type="ECO:0000256" key="4">
    <source>
        <dbReference type="ARBA" id="ARBA00022695"/>
    </source>
</evidence>
<organism evidence="19">
    <name type="scientific">Fagus sylvatica</name>
    <name type="common">Beechnut</name>
    <dbReference type="NCBI Taxonomy" id="28930"/>
    <lineage>
        <taxon>Eukaryota</taxon>
        <taxon>Viridiplantae</taxon>
        <taxon>Streptophyta</taxon>
        <taxon>Embryophyta</taxon>
        <taxon>Tracheophyta</taxon>
        <taxon>Spermatophyta</taxon>
        <taxon>Magnoliopsida</taxon>
        <taxon>eudicotyledons</taxon>
        <taxon>Gunneridae</taxon>
        <taxon>Pentapetalae</taxon>
        <taxon>rosids</taxon>
        <taxon>fabids</taxon>
        <taxon>Fagales</taxon>
        <taxon>Fagaceae</taxon>
        <taxon>Fagus</taxon>
    </lineage>
</organism>
<dbReference type="Pfam" id="PF08284">
    <property type="entry name" value="RVP_2"/>
    <property type="match status" value="1"/>
</dbReference>
<dbReference type="CDD" id="cd09274">
    <property type="entry name" value="RNase_HI_RT_Ty3"/>
    <property type="match status" value="1"/>
</dbReference>
<dbReference type="PANTHER" id="PTHR37984:SF5">
    <property type="entry name" value="PROTEIN NYNRIN-LIKE"/>
    <property type="match status" value="1"/>
</dbReference>
<keyword evidence="15" id="KW-0233">DNA recombination</keyword>
<evidence type="ECO:0000313" key="19">
    <source>
        <dbReference type="EMBL" id="SPD11618.1"/>
    </source>
</evidence>
<dbReference type="GO" id="GO:0006310">
    <property type="term" value="P:DNA recombination"/>
    <property type="evidence" value="ECO:0007669"/>
    <property type="project" value="UniProtKB-KW"/>
</dbReference>
<keyword evidence="16" id="KW-0862">Zinc</keyword>
<feature type="region of interest" description="Disordered" evidence="17">
    <location>
        <begin position="294"/>
        <end position="314"/>
    </location>
</feature>
<dbReference type="InterPro" id="IPR041588">
    <property type="entry name" value="Integrase_H2C2"/>
</dbReference>
<keyword evidence="5" id="KW-0540">Nuclease</keyword>
<evidence type="ECO:0000256" key="2">
    <source>
        <dbReference type="ARBA" id="ARBA00022670"/>
    </source>
</evidence>
<dbReference type="Pfam" id="PF17917">
    <property type="entry name" value="RT_RNaseH"/>
    <property type="match status" value="1"/>
</dbReference>
<feature type="compositionally biased region" description="Low complexity" evidence="17">
    <location>
        <begin position="294"/>
        <end position="310"/>
    </location>
</feature>
<reference evidence="19" key="1">
    <citation type="submission" date="2018-02" db="EMBL/GenBank/DDBJ databases">
        <authorList>
            <person name="Cohen D.B."/>
            <person name="Kent A.D."/>
        </authorList>
    </citation>
    <scope>NUCLEOTIDE SEQUENCE</scope>
</reference>
<keyword evidence="10" id="KW-0460">Magnesium</keyword>
<dbReference type="PROSITE" id="PS50158">
    <property type="entry name" value="ZF_CCHC"/>
    <property type="match status" value="1"/>
</dbReference>
<dbReference type="InterPro" id="IPR041373">
    <property type="entry name" value="RT_RNaseH"/>
</dbReference>
<feature type="compositionally biased region" description="Basic and acidic residues" evidence="17">
    <location>
        <begin position="205"/>
        <end position="215"/>
    </location>
</feature>
<dbReference type="Pfam" id="PF00098">
    <property type="entry name" value="zf-CCHC"/>
    <property type="match status" value="1"/>
</dbReference>
<dbReference type="GO" id="GO:0004190">
    <property type="term" value="F:aspartic-type endopeptidase activity"/>
    <property type="evidence" value="ECO:0007669"/>
    <property type="project" value="UniProtKB-KW"/>
</dbReference>
<dbReference type="Gene3D" id="1.10.340.70">
    <property type="match status" value="1"/>
</dbReference>
<keyword evidence="2" id="KW-0645">Protease</keyword>
<keyword evidence="14" id="KW-0238">DNA-binding</keyword>
<protein>
    <recommendedName>
        <fullName evidence="1">RNA-directed DNA polymerase</fullName>
        <ecNumber evidence="1">2.7.7.49</ecNumber>
    </recommendedName>
</protein>
<evidence type="ECO:0000256" key="5">
    <source>
        <dbReference type="ARBA" id="ARBA00022722"/>
    </source>
</evidence>
<dbReference type="InterPro" id="IPR050951">
    <property type="entry name" value="Retrovirus_Pol_polyprotein"/>
</dbReference>
<dbReference type="PANTHER" id="PTHR37984">
    <property type="entry name" value="PROTEIN CBG26694"/>
    <property type="match status" value="1"/>
</dbReference>
<dbReference type="Gene3D" id="3.30.70.270">
    <property type="match status" value="2"/>
</dbReference>
<proteinExistence type="predicted"/>
<dbReference type="InterPro" id="IPR001878">
    <property type="entry name" value="Znf_CCHC"/>
</dbReference>
<dbReference type="GO" id="GO:0006508">
    <property type="term" value="P:proteolysis"/>
    <property type="evidence" value="ECO:0007669"/>
    <property type="project" value="UniProtKB-KW"/>
</dbReference>
<evidence type="ECO:0000256" key="14">
    <source>
        <dbReference type="ARBA" id="ARBA00023125"/>
    </source>
</evidence>
<dbReference type="FunFam" id="3.10.10.10:FF:000007">
    <property type="entry name" value="Retrovirus-related Pol polyprotein from transposon 17.6-like Protein"/>
    <property type="match status" value="1"/>
</dbReference>
<dbReference type="GO" id="GO:0008270">
    <property type="term" value="F:zinc ion binding"/>
    <property type="evidence" value="ECO:0007669"/>
    <property type="project" value="UniProtKB-KW"/>
</dbReference>
<keyword evidence="4" id="KW-0548">Nucleotidyltransferase</keyword>
<dbReference type="FunFam" id="3.10.20.370:FF:000001">
    <property type="entry name" value="Retrovirus-related Pol polyprotein from transposon 17.6-like protein"/>
    <property type="match status" value="1"/>
</dbReference>
<dbReference type="Gene3D" id="3.10.10.10">
    <property type="entry name" value="HIV Type 1 Reverse Transcriptase, subunit A, domain 1"/>
    <property type="match status" value="2"/>
</dbReference>
<evidence type="ECO:0000259" key="18">
    <source>
        <dbReference type="PROSITE" id="PS50158"/>
    </source>
</evidence>
<dbReference type="CDD" id="cd00303">
    <property type="entry name" value="retropepsin_like"/>
    <property type="match status" value="1"/>
</dbReference>
<dbReference type="Pfam" id="PF24626">
    <property type="entry name" value="SH3_Tf2-1"/>
    <property type="match status" value="1"/>
</dbReference>
<keyword evidence="7" id="KW-0064">Aspartyl protease</keyword>
<evidence type="ECO:0000256" key="8">
    <source>
        <dbReference type="ARBA" id="ARBA00022759"/>
    </source>
</evidence>
<evidence type="ECO:0000256" key="17">
    <source>
        <dbReference type="SAM" id="MobiDB-lite"/>
    </source>
</evidence>
<dbReference type="Gene3D" id="3.10.20.370">
    <property type="match status" value="1"/>
</dbReference>